<feature type="region of interest" description="Disordered" evidence="1">
    <location>
        <begin position="1"/>
        <end position="67"/>
    </location>
</feature>
<dbReference type="AlphaFoldDB" id="A0A482WMS4"/>
<sequence length="88" mass="9387">MLVTGQEGETSGFAGSGAERVERGRPPGSAGDSRAPLRVSAAPRRRRQSGPATTQPATRLKQVGDKRRQFDAANAHLVIRLAVQLQQP</sequence>
<comment type="caution">
    <text evidence="2">The sequence shown here is derived from an EMBL/GenBank/DDBJ whole genome shotgun (WGS) entry which is preliminary data.</text>
</comment>
<dbReference type="EMBL" id="QKKF02031299">
    <property type="protein sequence ID" value="RZF34522.1"/>
    <property type="molecule type" value="Genomic_DNA"/>
</dbReference>
<reference evidence="2 3" key="1">
    <citation type="journal article" date="2017" name="Gigascience">
        <title>Genome sequence of the small brown planthopper, Laodelphax striatellus.</title>
        <authorList>
            <person name="Zhu J."/>
            <person name="Jiang F."/>
            <person name="Wang X."/>
            <person name="Yang P."/>
            <person name="Bao Y."/>
            <person name="Zhao W."/>
            <person name="Wang W."/>
            <person name="Lu H."/>
            <person name="Wang Q."/>
            <person name="Cui N."/>
            <person name="Li J."/>
            <person name="Chen X."/>
            <person name="Luo L."/>
            <person name="Yu J."/>
            <person name="Kang L."/>
            <person name="Cui F."/>
        </authorList>
    </citation>
    <scope>NUCLEOTIDE SEQUENCE [LARGE SCALE GENOMIC DNA]</scope>
    <source>
        <strain evidence="2">Lst14</strain>
    </source>
</reference>
<protein>
    <submittedName>
        <fullName evidence="2">Uncharacterized protein</fullName>
    </submittedName>
</protein>
<proteinExistence type="predicted"/>
<evidence type="ECO:0000313" key="2">
    <source>
        <dbReference type="EMBL" id="RZF34522.1"/>
    </source>
</evidence>
<evidence type="ECO:0000313" key="3">
    <source>
        <dbReference type="Proteomes" id="UP000291343"/>
    </source>
</evidence>
<accession>A0A482WMS4</accession>
<dbReference type="InParanoid" id="A0A482WMS4"/>
<gene>
    <name evidence="2" type="ORF">LSTR_LSTR016262</name>
</gene>
<evidence type="ECO:0000256" key="1">
    <source>
        <dbReference type="SAM" id="MobiDB-lite"/>
    </source>
</evidence>
<dbReference type="Proteomes" id="UP000291343">
    <property type="component" value="Unassembled WGS sequence"/>
</dbReference>
<keyword evidence="3" id="KW-1185">Reference proteome</keyword>
<name>A0A482WMS4_LAOST</name>
<organism evidence="2 3">
    <name type="scientific">Laodelphax striatellus</name>
    <name type="common">Small brown planthopper</name>
    <name type="synonym">Delphax striatella</name>
    <dbReference type="NCBI Taxonomy" id="195883"/>
    <lineage>
        <taxon>Eukaryota</taxon>
        <taxon>Metazoa</taxon>
        <taxon>Ecdysozoa</taxon>
        <taxon>Arthropoda</taxon>
        <taxon>Hexapoda</taxon>
        <taxon>Insecta</taxon>
        <taxon>Pterygota</taxon>
        <taxon>Neoptera</taxon>
        <taxon>Paraneoptera</taxon>
        <taxon>Hemiptera</taxon>
        <taxon>Auchenorrhyncha</taxon>
        <taxon>Fulgoroidea</taxon>
        <taxon>Delphacidae</taxon>
        <taxon>Criomorphinae</taxon>
        <taxon>Laodelphax</taxon>
    </lineage>
</organism>